<evidence type="ECO:0000256" key="1">
    <source>
        <dbReference type="ARBA" id="ARBA00022786"/>
    </source>
</evidence>
<dbReference type="GO" id="GO:0016579">
    <property type="term" value="P:protein deubiquitination"/>
    <property type="evidence" value="ECO:0007669"/>
    <property type="project" value="InterPro"/>
</dbReference>
<accession>A0AAW2LKS2</accession>
<dbReference type="GO" id="GO:0004843">
    <property type="term" value="F:cysteine-type deubiquitinase activity"/>
    <property type="evidence" value="ECO:0007669"/>
    <property type="project" value="InterPro"/>
</dbReference>
<keyword evidence="1" id="KW-0833">Ubl conjugation pathway</keyword>
<dbReference type="InterPro" id="IPR028889">
    <property type="entry name" value="USP"/>
</dbReference>
<name>A0AAW2LKS2_9LAMI</name>
<dbReference type="InterPro" id="IPR001394">
    <property type="entry name" value="Peptidase_C19_UCH"/>
</dbReference>
<dbReference type="EMBL" id="JACGWK010000013">
    <property type="protein sequence ID" value="KAL0318326.1"/>
    <property type="molecule type" value="Genomic_DNA"/>
</dbReference>
<feature type="domain" description="USP" evidence="4">
    <location>
        <begin position="1263"/>
        <end position="1595"/>
    </location>
</feature>
<proteinExistence type="predicted"/>
<feature type="compositionally biased region" description="Basic and acidic residues" evidence="3">
    <location>
        <begin position="989"/>
        <end position="998"/>
    </location>
</feature>
<organism evidence="5">
    <name type="scientific">Sesamum angustifolium</name>
    <dbReference type="NCBI Taxonomy" id="2727405"/>
    <lineage>
        <taxon>Eukaryota</taxon>
        <taxon>Viridiplantae</taxon>
        <taxon>Streptophyta</taxon>
        <taxon>Embryophyta</taxon>
        <taxon>Tracheophyta</taxon>
        <taxon>Spermatophyta</taxon>
        <taxon>Magnoliopsida</taxon>
        <taxon>eudicotyledons</taxon>
        <taxon>Gunneridae</taxon>
        <taxon>Pentapetalae</taxon>
        <taxon>asterids</taxon>
        <taxon>lamiids</taxon>
        <taxon>Lamiales</taxon>
        <taxon>Pedaliaceae</taxon>
        <taxon>Sesamum</taxon>
    </lineage>
</organism>
<dbReference type="PANTHER" id="PTHR22975:SF9">
    <property type="entry name" value="ECHINUS SPLICE FORM 3"/>
    <property type="match status" value="1"/>
</dbReference>
<dbReference type="CDD" id="cd02257">
    <property type="entry name" value="Peptidase_C19"/>
    <property type="match status" value="1"/>
</dbReference>
<dbReference type="Pfam" id="PF04781">
    <property type="entry name" value="DUF627"/>
    <property type="match status" value="1"/>
</dbReference>
<dbReference type="Pfam" id="PF00443">
    <property type="entry name" value="UCH"/>
    <property type="match status" value="1"/>
</dbReference>
<dbReference type="InterPro" id="IPR052398">
    <property type="entry name" value="Ubiquitin_hydrolase_53/54"/>
</dbReference>
<dbReference type="InterPro" id="IPR006865">
    <property type="entry name" value="DUF629"/>
</dbReference>
<dbReference type="PROSITE" id="PS00028">
    <property type="entry name" value="ZINC_FINGER_C2H2_1"/>
    <property type="match status" value="1"/>
</dbReference>
<dbReference type="InterPro" id="IPR011990">
    <property type="entry name" value="TPR-like_helical_dom_sf"/>
</dbReference>
<evidence type="ECO:0000256" key="3">
    <source>
        <dbReference type="SAM" id="MobiDB-lite"/>
    </source>
</evidence>
<dbReference type="SUPFAM" id="SSF54001">
    <property type="entry name" value="Cysteine proteinases"/>
    <property type="match status" value="1"/>
</dbReference>
<reference evidence="5" key="1">
    <citation type="submission" date="2020-06" db="EMBL/GenBank/DDBJ databases">
        <authorList>
            <person name="Li T."/>
            <person name="Hu X."/>
            <person name="Zhang T."/>
            <person name="Song X."/>
            <person name="Zhang H."/>
            <person name="Dai N."/>
            <person name="Sheng W."/>
            <person name="Hou X."/>
            <person name="Wei L."/>
        </authorList>
    </citation>
    <scope>NUCLEOTIDE SEQUENCE</scope>
    <source>
        <strain evidence="5">G01</strain>
        <tissue evidence="5">Leaf</tissue>
    </source>
</reference>
<dbReference type="InterPro" id="IPR038765">
    <property type="entry name" value="Papain-like_cys_pep_sf"/>
</dbReference>
<dbReference type="InterPro" id="IPR006866">
    <property type="entry name" value="DUF627_N"/>
</dbReference>
<dbReference type="Gene3D" id="3.90.70.10">
    <property type="entry name" value="Cysteine proteinases"/>
    <property type="match status" value="1"/>
</dbReference>
<feature type="compositionally biased region" description="Low complexity" evidence="3">
    <location>
        <begin position="19"/>
        <end position="34"/>
    </location>
</feature>
<feature type="compositionally biased region" description="Basic residues" evidence="3">
    <location>
        <begin position="1179"/>
        <end position="1189"/>
    </location>
</feature>
<feature type="region of interest" description="Disordered" evidence="3">
    <location>
        <begin position="304"/>
        <end position="347"/>
    </location>
</feature>
<protein>
    <recommendedName>
        <fullName evidence="4">USP domain-containing protein</fullName>
    </recommendedName>
</protein>
<comment type="caution">
    <text evidence="5">The sequence shown here is derived from an EMBL/GenBank/DDBJ whole genome shotgun (WGS) entry which is preliminary data.</text>
</comment>
<feature type="region of interest" description="Disordered" evidence="3">
    <location>
        <begin position="982"/>
        <end position="1022"/>
    </location>
</feature>
<dbReference type="Gene3D" id="1.25.40.10">
    <property type="entry name" value="Tetratricopeptide repeat domain"/>
    <property type="match status" value="1"/>
</dbReference>
<dbReference type="InterPro" id="IPR013087">
    <property type="entry name" value="Znf_C2H2_type"/>
</dbReference>
<evidence type="ECO:0000313" key="5">
    <source>
        <dbReference type="EMBL" id="KAL0318326.1"/>
    </source>
</evidence>
<dbReference type="Pfam" id="PF04780">
    <property type="entry name" value="DUF629"/>
    <property type="match status" value="1"/>
</dbReference>
<feature type="region of interest" description="Disordered" evidence="3">
    <location>
        <begin position="1150"/>
        <end position="1226"/>
    </location>
</feature>
<feature type="region of interest" description="Disordered" evidence="3">
    <location>
        <begin position="1"/>
        <end position="52"/>
    </location>
</feature>
<dbReference type="PANTHER" id="PTHR22975">
    <property type="entry name" value="UBIQUITIN SPECIFIC PROTEINASE"/>
    <property type="match status" value="1"/>
</dbReference>
<gene>
    <name evidence="5" type="ORF">Sangu_1988800</name>
</gene>
<keyword evidence="2" id="KW-0378">Hydrolase</keyword>
<evidence type="ECO:0000256" key="2">
    <source>
        <dbReference type="ARBA" id="ARBA00022801"/>
    </source>
</evidence>
<sequence>MGHKKRSVAPRSKPSQPPSTAAAAAADGTSATGAVVDGGLSNLDHPADAGRKIPTKSEAADLESNSNANPSSSYTSIKLECERALTALRRGNHTKALRLMKDLCSKHENSPHSALIHRVQGTVCVKVASIIDDSNAKQRHLKNAIESAKRAVVSSPSSIEFAHFYANLLYEAANEGKEYEEVVQECERALAIENPVDPAKESLQDENQQKISTAEARIAHVQSELRSLIQKSNIASISTWMKNLGNGEEKFRLIPIRRVPEDPMELRLVQAKRPNEIKKVAKTPEERRKEIEVRVAAARLLQQKSESPHLRNDVDNNNNNCKGLDSALGSGHRTGERRKSGNVKKSASSDERRDWVRLYWNSMSLDGKKDLLRINISDLRAHFSSSKDGPLSEVLNEALSFGEANKVWRFWMCCRCNEKFADAGSFMQHVVQEHMGSLLPKMQSVLPQNVENEWAEMLLNCSWKPLELNAAIRMLEKKSKSNPPDLLDERSRHDADDSKECFGDSYCNDYEWDSSPGKKKSGDNSNGTVQDGREFEDVEWMDCDGDQSSKESLLHENWPLSDDPERAKLLERIHAIFETLIKHKYLASSHLSKVIHFAVEELQGVACGSQLNSKMDQTPLCICFLGASELKKILKFLQEISQSCGVNRYSDKNNVGDDSNTGMPVVDIMEKIIFSQDASFLVLDEHFLPCKVPRLLCDTASSDVSCPPISSHVKYENGVVLDSDALLSWIFTGASSGEHLASWKRAREEKAQQGLEILQLLEKESYHLQGLCERKCEHLSYEEALQAVEDLCLEEGKKREHAADFVRRSYDSVLKKRREELIENDNELSIISNRFELDAITNVLKDAESLNVNQFGLEETYSGVTSHLCDLESGEDGDWRTKDYLHQVDSCIEVAIQRQKEQVSIEISKIDARIMRIVAGMQQLEVKLEPASSHDFRSILIPIVKSFMRAQLEDMAEKDATEKSDAAREAFLAELALDSKKGAGAGVEGSKHMHERTKERKKSKENRKNKDPKATNSDELQDQTAEEILLSNAYDDEGPVSGSAIPGPDDALRLQEEECKRRIELEAEERKLEETLEYQRRIENEAKQKHLAEQHKKFLKTTIEKAEIGALPDAYLSRSNDDTYANEQWKKRKDPLMHKDGSASILENVPKTANGDVLRTGLPNESTVEDGGLFSDRRTGRRSRRHKGPTKLSDGKYAPVTPDKEDGDPGQPRFGQNPHGDGENGARMGQLQEMMMKKGFQADLKKAVRQSLDGANRMDAYGTGLKNEVGEYNCFLNVIIQSLWHLRRFRDEFLWRSSSEHVHVGDPCVICALYDIFFALSMASKDKTREAVAPTSLRVALSNLYPDSNFFQEGQMNDASEVLGVIFDCLHRSFTPASDASDTESVDSSCMGSWDCTNGSCIAHSIFGMDVFERMNCYDCGLESRYLKYTSFFHNINASALRTMKVMYPKNSFDELLNLVEMNHQLACDPEGGGCGKLNYVHHILSTPPHVFTTVLGWQNTCESVEDITATLAALSTEIDISVLYRGLDPQNRHCLASVVCYYGQHYHCFAYSRDHEQWIMYDDKTVKVIGGWNDVLTICERGHLQPQLLLYEAVN</sequence>
<dbReference type="PROSITE" id="PS50235">
    <property type="entry name" value="USP_3"/>
    <property type="match status" value="1"/>
</dbReference>
<evidence type="ECO:0000259" key="4">
    <source>
        <dbReference type="PROSITE" id="PS50235"/>
    </source>
</evidence>
<reference evidence="5" key="2">
    <citation type="journal article" date="2024" name="Plant">
        <title>Genomic evolution and insights into agronomic trait innovations of Sesamum species.</title>
        <authorList>
            <person name="Miao H."/>
            <person name="Wang L."/>
            <person name="Qu L."/>
            <person name="Liu H."/>
            <person name="Sun Y."/>
            <person name="Le M."/>
            <person name="Wang Q."/>
            <person name="Wei S."/>
            <person name="Zheng Y."/>
            <person name="Lin W."/>
            <person name="Duan Y."/>
            <person name="Cao H."/>
            <person name="Xiong S."/>
            <person name="Wang X."/>
            <person name="Wei L."/>
            <person name="Li C."/>
            <person name="Ma Q."/>
            <person name="Ju M."/>
            <person name="Zhao R."/>
            <person name="Li G."/>
            <person name="Mu C."/>
            <person name="Tian Q."/>
            <person name="Mei H."/>
            <person name="Zhang T."/>
            <person name="Gao T."/>
            <person name="Zhang H."/>
        </authorList>
    </citation>
    <scope>NUCLEOTIDE SEQUENCE</scope>
    <source>
        <strain evidence="5">G01</strain>
    </source>
</reference>